<accession>A0A6M3XU05</accession>
<organism evidence="1">
    <name type="scientific">viral metagenome</name>
    <dbReference type="NCBI Taxonomy" id="1070528"/>
    <lineage>
        <taxon>unclassified sequences</taxon>
        <taxon>metagenomes</taxon>
        <taxon>organismal metagenomes</taxon>
    </lineage>
</organism>
<dbReference type="AlphaFoldDB" id="A0A6M3XU05"/>
<protein>
    <submittedName>
        <fullName evidence="1">Uncharacterized protein</fullName>
    </submittedName>
</protein>
<name>A0A6M3XU05_9ZZZZ</name>
<dbReference type="EMBL" id="MT144874">
    <property type="protein sequence ID" value="QJI00768.1"/>
    <property type="molecule type" value="Genomic_DNA"/>
</dbReference>
<evidence type="ECO:0000313" key="1">
    <source>
        <dbReference type="EMBL" id="QJI00768.1"/>
    </source>
</evidence>
<sequence length="73" mass="8396">MKQQQIDAIVEQMTKAKSPYFSEDRIWDKAAKAQAELMINGGFRQVPSVEELYTCPVSIGNVEELHRWLLEKA</sequence>
<reference evidence="1" key="1">
    <citation type="submission" date="2020-03" db="EMBL/GenBank/DDBJ databases">
        <title>The deep terrestrial virosphere.</title>
        <authorList>
            <person name="Holmfeldt K."/>
            <person name="Nilsson E."/>
            <person name="Simone D."/>
            <person name="Lopez-Fernandez M."/>
            <person name="Wu X."/>
            <person name="de Brujin I."/>
            <person name="Lundin D."/>
            <person name="Andersson A."/>
            <person name="Bertilsson S."/>
            <person name="Dopson M."/>
        </authorList>
    </citation>
    <scope>NUCLEOTIDE SEQUENCE</scope>
    <source>
        <strain evidence="1">TM448B02107</strain>
    </source>
</reference>
<proteinExistence type="predicted"/>
<gene>
    <name evidence="1" type="ORF">TM448B02107_0019</name>
</gene>